<dbReference type="WBParaSite" id="jg7620">
    <property type="protein sequence ID" value="jg7620"/>
    <property type="gene ID" value="jg7620"/>
</dbReference>
<evidence type="ECO:0000313" key="1">
    <source>
        <dbReference type="Proteomes" id="UP000887574"/>
    </source>
</evidence>
<organism evidence="1 2">
    <name type="scientific">Ditylenchus dipsaci</name>
    <dbReference type="NCBI Taxonomy" id="166011"/>
    <lineage>
        <taxon>Eukaryota</taxon>
        <taxon>Metazoa</taxon>
        <taxon>Ecdysozoa</taxon>
        <taxon>Nematoda</taxon>
        <taxon>Chromadorea</taxon>
        <taxon>Rhabditida</taxon>
        <taxon>Tylenchina</taxon>
        <taxon>Tylenchomorpha</taxon>
        <taxon>Sphaerularioidea</taxon>
        <taxon>Anguinidae</taxon>
        <taxon>Anguininae</taxon>
        <taxon>Ditylenchus</taxon>
    </lineage>
</organism>
<protein>
    <submittedName>
        <fullName evidence="2">Uncharacterized protein</fullName>
    </submittedName>
</protein>
<dbReference type="AlphaFoldDB" id="A0A915ELK8"/>
<proteinExistence type="predicted"/>
<sequence>MELRTVYVHDSLYQTFLSVFEKTAYFSKHLRSNSICNPARKFNKHFYVKLGSGKNVNGPFYGQDIMDAMQTKHPNNPPIEIFREEILKPEDVVGADDAELFIFVLCLKFLFEWAIHYPIKPEL</sequence>
<dbReference type="Proteomes" id="UP000887574">
    <property type="component" value="Unplaced"/>
</dbReference>
<name>A0A915ELK8_9BILA</name>
<evidence type="ECO:0000313" key="2">
    <source>
        <dbReference type="WBParaSite" id="jg7620"/>
    </source>
</evidence>
<accession>A0A915ELK8</accession>
<reference evidence="2" key="1">
    <citation type="submission" date="2022-11" db="UniProtKB">
        <authorList>
            <consortium name="WormBaseParasite"/>
        </authorList>
    </citation>
    <scope>IDENTIFICATION</scope>
</reference>
<keyword evidence="1" id="KW-1185">Reference proteome</keyword>